<evidence type="ECO:0000256" key="1">
    <source>
        <dbReference type="ARBA" id="ARBA00022679"/>
    </source>
</evidence>
<evidence type="ECO:0000313" key="5">
    <source>
        <dbReference type="EMBL" id="MBJ6120433.1"/>
    </source>
</evidence>
<dbReference type="PANTHER" id="PTHR43584">
    <property type="entry name" value="NUCLEOTIDYL TRANSFERASE"/>
    <property type="match status" value="1"/>
</dbReference>
<evidence type="ECO:0000256" key="2">
    <source>
        <dbReference type="ARBA" id="ARBA00022695"/>
    </source>
</evidence>
<keyword evidence="1" id="KW-0808">Transferase</keyword>
<organism evidence="5 6">
    <name type="scientific">Sphingomonas mollis</name>
    <dbReference type="NCBI Taxonomy" id="2795726"/>
    <lineage>
        <taxon>Bacteria</taxon>
        <taxon>Pseudomonadati</taxon>
        <taxon>Pseudomonadota</taxon>
        <taxon>Alphaproteobacteria</taxon>
        <taxon>Sphingomonadales</taxon>
        <taxon>Sphingomonadaceae</taxon>
        <taxon>Sphingomonas</taxon>
    </lineage>
</organism>
<keyword evidence="6" id="KW-1185">Reference proteome</keyword>
<dbReference type="RefSeq" id="WP_199034281.1">
    <property type="nucleotide sequence ID" value="NZ_JAELXS010000001.1"/>
</dbReference>
<dbReference type="GO" id="GO:0016779">
    <property type="term" value="F:nucleotidyltransferase activity"/>
    <property type="evidence" value="ECO:0007669"/>
    <property type="project" value="UniProtKB-KW"/>
</dbReference>
<dbReference type="SUPFAM" id="SSF53448">
    <property type="entry name" value="Nucleotide-diphospho-sugar transferases"/>
    <property type="match status" value="1"/>
</dbReference>
<dbReference type="InterPro" id="IPR029044">
    <property type="entry name" value="Nucleotide-diphossugar_trans"/>
</dbReference>
<gene>
    <name evidence="5" type="ORF">JAO74_01370</name>
</gene>
<dbReference type="Pfam" id="PF12804">
    <property type="entry name" value="NTP_transf_3"/>
    <property type="match status" value="1"/>
</dbReference>
<evidence type="ECO:0000259" key="4">
    <source>
        <dbReference type="Pfam" id="PF12804"/>
    </source>
</evidence>
<dbReference type="InterPro" id="IPR025877">
    <property type="entry name" value="MobA-like_NTP_Trfase"/>
</dbReference>
<reference evidence="6" key="1">
    <citation type="submission" date="2020-12" db="EMBL/GenBank/DDBJ databases">
        <title>Hymenobacter sp.</title>
        <authorList>
            <person name="Kim M.K."/>
        </authorList>
    </citation>
    <scope>NUCLEOTIDE SEQUENCE [LARGE SCALE GENOMIC DNA]</scope>
    <source>
        <strain evidence="6">BT553</strain>
    </source>
</reference>
<sequence>MKAIIIAAGQGSRLLPLTLETPKCLVPVGGRAILDHQLRAVEQAGIRHAVVVGGYRVEQIAEHLARHGGAVATDLIFNPFWAAGSSIGSVWAARACLNDPFVLMNGDTVFDAGILAAAVNDERRGVKLVVDTLDEPEPDDMLVEVASNRVRAVGKTLDTARATHRSLGVVASKGGGAYADALRAVIGAADGIHAFHHAIIDRLAGVDAVAAVTVPRDAHWQEIDRPDDIERWRREHGA</sequence>
<name>A0ABS0XK69_9SPHN</name>
<feature type="domain" description="MobA-like NTP transferase" evidence="4">
    <location>
        <begin position="3"/>
        <end position="126"/>
    </location>
</feature>
<evidence type="ECO:0000313" key="6">
    <source>
        <dbReference type="Proteomes" id="UP000640426"/>
    </source>
</evidence>
<dbReference type="InterPro" id="IPR050065">
    <property type="entry name" value="GlmU-like"/>
</dbReference>
<keyword evidence="2 5" id="KW-0548">Nucleotidyltransferase</keyword>
<dbReference type="Proteomes" id="UP000640426">
    <property type="component" value="Unassembled WGS sequence"/>
</dbReference>
<comment type="caution">
    <text evidence="5">The sequence shown here is derived from an EMBL/GenBank/DDBJ whole genome shotgun (WGS) entry which is preliminary data.</text>
</comment>
<dbReference type="EMBL" id="JAELXS010000001">
    <property type="protein sequence ID" value="MBJ6120433.1"/>
    <property type="molecule type" value="Genomic_DNA"/>
</dbReference>
<dbReference type="Gene3D" id="3.90.550.10">
    <property type="entry name" value="Spore Coat Polysaccharide Biosynthesis Protein SpsA, Chain A"/>
    <property type="match status" value="1"/>
</dbReference>
<keyword evidence="3" id="KW-0460">Magnesium</keyword>
<evidence type="ECO:0000256" key="3">
    <source>
        <dbReference type="ARBA" id="ARBA00022842"/>
    </source>
</evidence>
<accession>A0ABS0XK69</accession>
<dbReference type="PANTHER" id="PTHR43584:SF8">
    <property type="entry name" value="N-ACETYLMURAMATE ALPHA-1-PHOSPHATE URIDYLYLTRANSFERASE"/>
    <property type="match status" value="1"/>
</dbReference>
<proteinExistence type="predicted"/>
<dbReference type="CDD" id="cd02523">
    <property type="entry name" value="PC_cytidylyltransferase"/>
    <property type="match status" value="1"/>
</dbReference>
<protein>
    <submittedName>
        <fullName evidence="5">Phosphocholine cytidylyltransferase family protein</fullName>
    </submittedName>
</protein>